<comment type="caution">
    <text evidence="2">The sequence shown here is derived from an EMBL/GenBank/DDBJ whole genome shotgun (WGS) entry which is preliminary data.</text>
</comment>
<evidence type="ECO:0000313" key="3">
    <source>
        <dbReference type="Proteomes" id="UP000243579"/>
    </source>
</evidence>
<accession>A0A1V9YGR9</accession>
<organism evidence="2 3">
    <name type="scientific">Achlya hypogyna</name>
    <name type="common">Oomycete</name>
    <name type="synonym">Protoachlya hypogyna</name>
    <dbReference type="NCBI Taxonomy" id="1202772"/>
    <lineage>
        <taxon>Eukaryota</taxon>
        <taxon>Sar</taxon>
        <taxon>Stramenopiles</taxon>
        <taxon>Oomycota</taxon>
        <taxon>Saprolegniomycetes</taxon>
        <taxon>Saprolegniales</taxon>
        <taxon>Achlyaceae</taxon>
        <taxon>Achlya</taxon>
    </lineage>
</organism>
<dbReference type="OrthoDB" id="194358at2759"/>
<proteinExistence type="predicted"/>
<feature type="repeat" description="ANK" evidence="1">
    <location>
        <begin position="95"/>
        <end position="127"/>
    </location>
</feature>
<sequence>MPVPDDFYDSLPKFQLGDAAAKPTPAQQQQLAWELIEATTSGNLPQLLKAVRHRADVDCRYKGCTPLYYAAKNGFTPLVRCLLSYGARVEARNLKRRTALMIAASRGYLDTVLVLLQYGAKPATTDQSEETARHMALRNGHPNVADALQLHVHPNMTRAKCIDVQLQKVLHRQSYA</sequence>
<dbReference type="EMBL" id="JNBR01001829">
    <property type="protein sequence ID" value="OQR84933.1"/>
    <property type="molecule type" value="Genomic_DNA"/>
</dbReference>
<dbReference type="SUPFAM" id="SSF48403">
    <property type="entry name" value="Ankyrin repeat"/>
    <property type="match status" value="1"/>
</dbReference>
<dbReference type="Pfam" id="PF12796">
    <property type="entry name" value="Ank_2"/>
    <property type="match status" value="1"/>
</dbReference>
<reference evidence="2 3" key="1">
    <citation type="journal article" date="2014" name="Genome Biol. Evol.">
        <title>The secreted proteins of Achlya hypogyna and Thraustotheca clavata identify the ancestral oomycete secretome and reveal gene acquisitions by horizontal gene transfer.</title>
        <authorList>
            <person name="Misner I."/>
            <person name="Blouin N."/>
            <person name="Leonard G."/>
            <person name="Richards T.A."/>
            <person name="Lane C.E."/>
        </authorList>
    </citation>
    <scope>NUCLEOTIDE SEQUENCE [LARGE SCALE GENOMIC DNA]</scope>
    <source>
        <strain evidence="2 3">ATCC 48635</strain>
    </source>
</reference>
<dbReference type="PANTHER" id="PTHR24183">
    <property type="entry name" value="FIBRONECTIN TYPE 3 AND ANKYRIN REPEAT DOMAINS PROTEIN 1"/>
    <property type="match status" value="1"/>
</dbReference>
<protein>
    <submittedName>
        <fullName evidence="2">Uncharacterized protein</fullName>
    </submittedName>
</protein>
<dbReference type="PROSITE" id="PS50088">
    <property type="entry name" value="ANK_REPEAT"/>
    <property type="match status" value="2"/>
</dbReference>
<feature type="repeat" description="ANK" evidence="1">
    <location>
        <begin position="62"/>
        <end position="94"/>
    </location>
</feature>
<dbReference type="PANTHER" id="PTHR24183:SF1">
    <property type="entry name" value="FIBRONECTIN TYPE 3 AND ANKYRIN REPEAT DOMAINS PROTEIN 1"/>
    <property type="match status" value="1"/>
</dbReference>
<dbReference type="Proteomes" id="UP000243579">
    <property type="component" value="Unassembled WGS sequence"/>
</dbReference>
<dbReference type="Gene3D" id="1.25.40.20">
    <property type="entry name" value="Ankyrin repeat-containing domain"/>
    <property type="match status" value="1"/>
</dbReference>
<dbReference type="InterPro" id="IPR002110">
    <property type="entry name" value="Ankyrin_rpt"/>
</dbReference>
<keyword evidence="1" id="KW-0040">ANK repeat</keyword>
<dbReference type="AlphaFoldDB" id="A0A1V9YGR9"/>
<gene>
    <name evidence="2" type="ORF">ACHHYP_12501</name>
</gene>
<dbReference type="InterPro" id="IPR036770">
    <property type="entry name" value="Ankyrin_rpt-contain_sf"/>
</dbReference>
<dbReference type="STRING" id="1202772.A0A1V9YGR9"/>
<dbReference type="SMART" id="SM00248">
    <property type="entry name" value="ANK"/>
    <property type="match status" value="3"/>
</dbReference>
<evidence type="ECO:0000313" key="2">
    <source>
        <dbReference type="EMBL" id="OQR84933.1"/>
    </source>
</evidence>
<name>A0A1V9YGR9_ACHHY</name>
<dbReference type="PROSITE" id="PS50297">
    <property type="entry name" value="ANK_REP_REGION"/>
    <property type="match status" value="2"/>
</dbReference>
<dbReference type="GO" id="GO:0005634">
    <property type="term" value="C:nucleus"/>
    <property type="evidence" value="ECO:0007669"/>
    <property type="project" value="TreeGrafter"/>
</dbReference>
<evidence type="ECO:0000256" key="1">
    <source>
        <dbReference type="PROSITE-ProRule" id="PRU00023"/>
    </source>
</evidence>
<keyword evidence="3" id="KW-1185">Reference proteome</keyword>